<dbReference type="Gene3D" id="3.40.50.880">
    <property type="match status" value="1"/>
</dbReference>
<dbReference type="Proteomes" id="UP000077266">
    <property type="component" value="Unassembled WGS sequence"/>
</dbReference>
<protein>
    <submittedName>
        <fullName evidence="3">Class I glutamine amidotransferase-like protein</fullName>
    </submittedName>
</protein>
<dbReference type="InterPro" id="IPR029062">
    <property type="entry name" value="Class_I_gatase-like"/>
</dbReference>
<dbReference type="InterPro" id="IPR002818">
    <property type="entry name" value="DJ-1/PfpI"/>
</dbReference>
<dbReference type="InterPro" id="IPR052158">
    <property type="entry name" value="INH-QAR"/>
</dbReference>
<keyword evidence="3" id="KW-0808">Transferase</keyword>
<proteinExistence type="predicted"/>
<dbReference type="GO" id="GO:0016740">
    <property type="term" value="F:transferase activity"/>
    <property type="evidence" value="ECO:0007669"/>
    <property type="project" value="UniProtKB-KW"/>
</dbReference>
<gene>
    <name evidence="3" type="ORF">EXIGLDRAFT_719302</name>
</gene>
<dbReference type="EMBL" id="KV426026">
    <property type="protein sequence ID" value="KZV91513.1"/>
    <property type="molecule type" value="Genomic_DNA"/>
</dbReference>
<keyword evidence="4" id="KW-1185">Reference proteome</keyword>
<evidence type="ECO:0000256" key="1">
    <source>
        <dbReference type="SAM" id="SignalP"/>
    </source>
</evidence>
<dbReference type="OrthoDB" id="543156at2759"/>
<sequence>MPTLTFALCLFNGVQLLDYAGPMDLLGFIDADPSKVLNRHLEAFPPSHKLEFTYLAPADCGELVHPTSGPPVKPMLSYEQAIERGLQFDVVLVPGGAGVRPHRIPPSLLQFVKAQSEGAQYVLSVCTGSWALAQAGVLDGKRATSNKANFKDVVAATSSTIKWVPKARWVVDGKFWTASGVSAGIDMAAAWLEHLVGKETAMKIRGVTEVSVRAADEDEWAEYWGVQ</sequence>
<feature type="chain" id="PRO_5007858555" evidence="1">
    <location>
        <begin position="17"/>
        <end position="227"/>
    </location>
</feature>
<dbReference type="CDD" id="cd03139">
    <property type="entry name" value="GATase1_PfpI_2"/>
    <property type="match status" value="1"/>
</dbReference>
<keyword evidence="3" id="KW-0315">Glutamine amidotransferase</keyword>
<keyword evidence="1" id="KW-0732">Signal</keyword>
<name>A0A165H682_EXIGL</name>
<dbReference type="PANTHER" id="PTHR43130:SF15">
    <property type="entry name" value="THIJ_PFPI FAMILY PROTEIN (AFU_ORTHOLOGUE AFUA_5G14240)"/>
    <property type="match status" value="1"/>
</dbReference>
<evidence type="ECO:0000313" key="3">
    <source>
        <dbReference type="EMBL" id="KZV91513.1"/>
    </source>
</evidence>
<evidence type="ECO:0000313" key="4">
    <source>
        <dbReference type="Proteomes" id="UP000077266"/>
    </source>
</evidence>
<evidence type="ECO:0000259" key="2">
    <source>
        <dbReference type="Pfam" id="PF01965"/>
    </source>
</evidence>
<organism evidence="3 4">
    <name type="scientific">Exidia glandulosa HHB12029</name>
    <dbReference type="NCBI Taxonomy" id="1314781"/>
    <lineage>
        <taxon>Eukaryota</taxon>
        <taxon>Fungi</taxon>
        <taxon>Dikarya</taxon>
        <taxon>Basidiomycota</taxon>
        <taxon>Agaricomycotina</taxon>
        <taxon>Agaricomycetes</taxon>
        <taxon>Auriculariales</taxon>
        <taxon>Exidiaceae</taxon>
        <taxon>Exidia</taxon>
    </lineage>
</organism>
<reference evidence="3 4" key="1">
    <citation type="journal article" date="2016" name="Mol. Biol. Evol.">
        <title>Comparative Genomics of Early-Diverging Mushroom-Forming Fungi Provides Insights into the Origins of Lignocellulose Decay Capabilities.</title>
        <authorList>
            <person name="Nagy L.G."/>
            <person name="Riley R."/>
            <person name="Tritt A."/>
            <person name="Adam C."/>
            <person name="Daum C."/>
            <person name="Floudas D."/>
            <person name="Sun H."/>
            <person name="Yadav J.S."/>
            <person name="Pangilinan J."/>
            <person name="Larsson K.H."/>
            <person name="Matsuura K."/>
            <person name="Barry K."/>
            <person name="Labutti K."/>
            <person name="Kuo R."/>
            <person name="Ohm R.A."/>
            <person name="Bhattacharya S.S."/>
            <person name="Shirouzu T."/>
            <person name="Yoshinaga Y."/>
            <person name="Martin F.M."/>
            <person name="Grigoriev I.V."/>
            <person name="Hibbett D.S."/>
        </authorList>
    </citation>
    <scope>NUCLEOTIDE SEQUENCE [LARGE SCALE GENOMIC DNA]</scope>
    <source>
        <strain evidence="3 4">HHB12029</strain>
    </source>
</reference>
<feature type="signal peptide" evidence="1">
    <location>
        <begin position="1"/>
        <end position="16"/>
    </location>
</feature>
<dbReference type="Pfam" id="PF01965">
    <property type="entry name" value="DJ-1_PfpI"/>
    <property type="match status" value="1"/>
</dbReference>
<dbReference type="STRING" id="1314781.A0A165H682"/>
<accession>A0A165H682</accession>
<feature type="domain" description="DJ-1/PfpI" evidence="2">
    <location>
        <begin position="50"/>
        <end position="193"/>
    </location>
</feature>
<dbReference type="InParanoid" id="A0A165H682"/>
<dbReference type="PANTHER" id="PTHR43130">
    <property type="entry name" value="ARAC-FAMILY TRANSCRIPTIONAL REGULATOR"/>
    <property type="match status" value="1"/>
</dbReference>
<dbReference type="SUPFAM" id="SSF52317">
    <property type="entry name" value="Class I glutamine amidotransferase-like"/>
    <property type="match status" value="1"/>
</dbReference>
<dbReference type="AlphaFoldDB" id="A0A165H682"/>